<organism evidence="9 10">
    <name type="scientific">Haloferax profundi</name>
    <dbReference type="NCBI Taxonomy" id="1544718"/>
    <lineage>
        <taxon>Archaea</taxon>
        <taxon>Methanobacteriati</taxon>
        <taxon>Methanobacteriota</taxon>
        <taxon>Stenosarchaea group</taxon>
        <taxon>Halobacteria</taxon>
        <taxon>Halobacteriales</taxon>
        <taxon>Haloferacaceae</taxon>
        <taxon>Haloferax</taxon>
    </lineage>
</organism>
<feature type="transmembrane region" description="Helical" evidence="7">
    <location>
        <begin position="47"/>
        <end position="69"/>
    </location>
</feature>
<feature type="transmembrane region" description="Helical" evidence="7">
    <location>
        <begin position="356"/>
        <end position="380"/>
    </location>
</feature>
<keyword evidence="4 7" id="KW-0812">Transmembrane</keyword>
<evidence type="ECO:0000256" key="4">
    <source>
        <dbReference type="ARBA" id="ARBA00022692"/>
    </source>
</evidence>
<evidence type="ECO:0000256" key="5">
    <source>
        <dbReference type="ARBA" id="ARBA00022989"/>
    </source>
</evidence>
<keyword evidence="10" id="KW-1185">Reference proteome</keyword>
<feature type="transmembrane region" description="Helical" evidence="7">
    <location>
        <begin position="314"/>
        <end position="344"/>
    </location>
</feature>
<feature type="transmembrane region" description="Helical" evidence="7">
    <location>
        <begin position="278"/>
        <end position="294"/>
    </location>
</feature>
<feature type="transmembrane region" description="Helical" evidence="7">
    <location>
        <begin position="135"/>
        <end position="161"/>
    </location>
</feature>
<keyword evidence="2" id="KW-1003">Cell membrane</keyword>
<evidence type="ECO:0000313" key="10">
    <source>
        <dbReference type="Proteomes" id="UP000053157"/>
    </source>
</evidence>
<dbReference type="Pfam" id="PF06808">
    <property type="entry name" value="DctM"/>
    <property type="match status" value="1"/>
</dbReference>
<accession>A0A0W1RFB7</accession>
<keyword evidence="6 7" id="KW-0472">Membrane</keyword>
<dbReference type="EMBL" id="LOPV01000628">
    <property type="protein sequence ID" value="KTG12232.1"/>
    <property type="molecule type" value="Genomic_DNA"/>
</dbReference>
<dbReference type="NCBIfam" id="TIGR00786">
    <property type="entry name" value="dctM"/>
    <property type="match status" value="1"/>
</dbReference>
<feature type="transmembrane region" description="Helical" evidence="7">
    <location>
        <begin position="400"/>
        <end position="421"/>
    </location>
</feature>
<reference evidence="9 10" key="1">
    <citation type="submission" date="2015-12" db="EMBL/GenBank/DDBJ databases">
        <title>Haloferax profundi sp. nov. isolated from the Discovery deep brine-seawater interface in the Red Sea.</title>
        <authorList>
            <person name="Zhang G."/>
            <person name="Stingl U."/>
            <person name="Rashid M."/>
        </authorList>
    </citation>
    <scope>NUCLEOTIDE SEQUENCE [LARGE SCALE GENOMIC DNA]</scope>
    <source>
        <strain evidence="9 10">SB29</strain>
    </source>
</reference>
<feature type="domain" description="TRAP C4-dicarboxylate transport system permease DctM subunit" evidence="8">
    <location>
        <begin position="9"/>
        <end position="417"/>
    </location>
</feature>
<dbReference type="InterPro" id="IPR004681">
    <property type="entry name" value="TRAP_DctM"/>
</dbReference>
<dbReference type="OrthoDB" id="200143at2157"/>
<dbReference type="RefSeq" id="WP_058573526.1">
    <property type="nucleotide sequence ID" value="NZ_LOPV01000628.1"/>
</dbReference>
<sequence>MELGVVVVIAALALVFLRVPIGVAFIVPSVVYIVITGVPVVTIAQRTMYSVNSYTILAVPLFIFVGSLLNQSGITDRIFEFTNHLVGHVSGGLAHVNIVASLIFSGMSGAALADVGGIGRMLIYAMDENGYERDYAAGLTSASATVGPIFPPSIPLIIFGLVGQVSIVSLFLAGVIPAILSVLLLMGFTAYLARKRNFPTSESDISLRKTGKSFAIAFPALLTPIVLISGMLTGAFGPTEIAAVTCVYVIAINVLLYGNRDVSYIFDASVEAVRSTSVIMFPLIGAALFGWVLTVEQIPNLVSNILFSVSTNPLVILLILNIVILVIGLFLETVAALLMLTPIFLPAVIKLGIDPIHFGVIMVFNLMIGLLTPPLGLSVYLSSDIADVPVENVIKQVSFYYVPLVLTLLLITFFPSIVLWLPKLVN</sequence>
<evidence type="ECO:0000256" key="6">
    <source>
        <dbReference type="ARBA" id="ARBA00023136"/>
    </source>
</evidence>
<keyword evidence="3" id="KW-0997">Cell inner membrane</keyword>
<feature type="transmembrane region" description="Helical" evidence="7">
    <location>
        <begin position="241"/>
        <end position="258"/>
    </location>
</feature>
<evidence type="ECO:0000256" key="1">
    <source>
        <dbReference type="ARBA" id="ARBA00004429"/>
    </source>
</evidence>
<evidence type="ECO:0000313" key="9">
    <source>
        <dbReference type="EMBL" id="KTG12232.1"/>
    </source>
</evidence>
<dbReference type="PANTHER" id="PTHR33362:SF3">
    <property type="entry name" value="SIALIC ACID TRAP TRANSPORTER PERMEASE PROTEIN SIAT"/>
    <property type="match status" value="1"/>
</dbReference>
<dbReference type="InterPro" id="IPR010656">
    <property type="entry name" value="DctM"/>
</dbReference>
<keyword evidence="5 7" id="KW-1133">Transmembrane helix</keyword>
<comment type="subcellular location">
    <subcellularLocation>
        <location evidence="1">Cell inner membrane</location>
        <topology evidence="1">Multi-pass membrane protein</topology>
    </subcellularLocation>
</comment>
<dbReference type="GO" id="GO:0005886">
    <property type="term" value="C:plasma membrane"/>
    <property type="evidence" value="ECO:0007669"/>
    <property type="project" value="UniProtKB-SubCell"/>
</dbReference>
<evidence type="ECO:0000256" key="3">
    <source>
        <dbReference type="ARBA" id="ARBA00022519"/>
    </source>
</evidence>
<evidence type="ECO:0000259" key="8">
    <source>
        <dbReference type="Pfam" id="PF06808"/>
    </source>
</evidence>
<dbReference type="GO" id="GO:0022857">
    <property type="term" value="F:transmembrane transporter activity"/>
    <property type="evidence" value="ECO:0007669"/>
    <property type="project" value="TreeGrafter"/>
</dbReference>
<dbReference type="AlphaFoldDB" id="A0A0W1RFB7"/>
<evidence type="ECO:0000256" key="2">
    <source>
        <dbReference type="ARBA" id="ARBA00022475"/>
    </source>
</evidence>
<dbReference type="Proteomes" id="UP000053157">
    <property type="component" value="Unassembled WGS sequence"/>
</dbReference>
<gene>
    <name evidence="9" type="ORF">AUR66_19715</name>
</gene>
<proteinExistence type="predicted"/>
<comment type="caution">
    <text evidence="9">The sequence shown here is derived from an EMBL/GenBank/DDBJ whole genome shotgun (WGS) entry which is preliminary data.</text>
</comment>
<dbReference type="PANTHER" id="PTHR33362">
    <property type="entry name" value="SIALIC ACID TRAP TRANSPORTER PERMEASE PROTEIN SIAT-RELATED"/>
    <property type="match status" value="1"/>
</dbReference>
<evidence type="ECO:0000256" key="7">
    <source>
        <dbReference type="SAM" id="Phobius"/>
    </source>
</evidence>
<feature type="transmembrane region" description="Helical" evidence="7">
    <location>
        <begin position="167"/>
        <end position="193"/>
    </location>
</feature>
<dbReference type="PIRSF" id="PIRSF006066">
    <property type="entry name" value="HI0050"/>
    <property type="match status" value="1"/>
</dbReference>
<name>A0A0W1RFB7_9EURY</name>
<feature type="transmembrane region" description="Helical" evidence="7">
    <location>
        <begin position="214"/>
        <end position="235"/>
    </location>
</feature>
<feature type="transmembrane region" description="Helical" evidence="7">
    <location>
        <begin position="6"/>
        <end position="35"/>
    </location>
</feature>
<protein>
    <submittedName>
        <fullName evidence="9">ABC transporter permease</fullName>
    </submittedName>
</protein>
<feature type="transmembrane region" description="Helical" evidence="7">
    <location>
        <begin position="98"/>
        <end position="123"/>
    </location>
</feature>